<protein>
    <recommendedName>
        <fullName evidence="4">Excreted virulence factor EspC, type VII ESX diderm</fullName>
    </recommendedName>
</protein>
<keyword evidence="3" id="KW-1185">Reference proteome</keyword>
<evidence type="ECO:0000256" key="1">
    <source>
        <dbReference type="SAM" id="MobiDB-lite"/>
    </source>
</evidence>
<accession>A0A1H2LC15</accession>
<sequence length="97" mass="10487">MSTVKANPETLNDVGNRMLTSSRDLTESGAAVGEQGTFDRASLGQATVGVMIHESYQTAVYSSARLVENLCAVLESDGDNIQRASRDIDEVLNRRKP</sequence>
<dbReference type="AlphaFoldDB" id="A0A1H2LC15"/>
<organism evidence="2 3">
    <name type="scientific">Jiangella alkaliphila</name>
    <dbReference type="NCBI Taxonomy" id="419479"/>
    <lineage>
        <taxon>Bacteria</taxon>
        <taxon>Bacillati</taxon>
        <taxon>Actinomycetota</taxon>
        <taxon>Actinomycetes</taxon>
        <taxon>Jiangellales</taxon>
        <taxon>Jiangellaceae</taxon>
        <taxon>Jiangella</taxon>
    </lineage>
</organism>
<dbReference type="RefSeq" id="WP_152690825.1">
    <property type="nucleotide sequence ID" value="NZ_KQ061238.1"/>
</dbReference>
<dbReference type="STRING" id="419479.SAMN04488563_5710"/>
<gene>
    <name evidence="2" type="ORF">SAMN04488563_5710</name>
</gene>
<dbReference type="OrthoDB" id="4869950at2"/>
<reference evidence="3" key="1">
    <citation type="submission" date="2016-10" db="EMBL/GenBank/DDBJ databases">
        <authorList>
            <person name="Varghese N."/>
            <person name="Submissions S."/>
        </authorList>
    </citation>
    <scope>NUCLEOTIDE SEQUENCE [LARGE SCALE GENOMIC DNA]</scope>
    <source>
        <strain evidence="3">DSM 45079</strain>
    </source>
</reference>
<evidence type="ECO:0000313" key="2">
    <source>
        <dbReference type="EMBL" id="SDU78111.1"/>
    </source>
</evidence>
<name>A0A1H2LC15_9ACTN</name>
<proteinExistence type="predicted"/>
<feature type="region of interest" description="Disordered" evidence="1">
    <location>
        <begin position="1"/>
        <end position="31"/>
    </location>
</feature>
<dbReference type="Proteomes" id="UP000182977">
    <property type="component" value="Chromosome I"/>
</dbReference>
<evidence type="ECO:0000313" key="3">
    <source>
        <dbReference type="Proteomes" id="UP000182977"/>
    </source>
</evidence>
<evidence type="ECO:0008006" key="4">
    <source>
        <dbReference type="Google" id="ProtNLM"/>
    </source>
</evidence>
<dbReference type="EMBL" id="LT629791">
    <property type="protein sequence ID" value="SDU78111.1"/>
    <property type="molecule type" value="Genomic_DNA"/>
</dbReference>